<dbReference type="InterPro" id="IPR002068">
    <property type="entry name" value="A-crystallin/Hsp20_dom"/>
</dbReference>
<dbReference type="PRINTS" id="PR00299">
    <property type="entry name" value="ACRYSTALLIN"/>
</dbReference>
<reference evidence="4 5" key="1">
    <citation type="submission" date="2023-11" db="EMBL/GenBank/DDBJ databases">
        <title>Halocaridina rubra genome assembly.</title>
        <authorList>
            <person name="Smith C."/>
        </authorList>
    </citation>
    <scope>NUCLEOTIDE SEQUENCE [LARGE SCALE GENOMIC DNA]</scope>
    <source>
        <strain evidence="4">EP-1</strain>
        <tissue evidence="4">Whole</tissue>
    </source>
</reference>
<dbReference type="InterPro" id="IPR001436">
    <property type="entry name" value="Alpha-crystallin/sHSP_animal"/>
</dbReference>
<dbReference type="PROSITE" id="PS01031">
    <property type="entry name" value="SHSP"/>
    <property type="match status" value="1"/>
</dbReference>
<sequence length="194" mass="22181">MLVTRMSRAVPGLRKALTLGNRSLNNGYILMKVPMRQFYRGGRDSPFAQMEEFMKDMERKFRRDMDNIFRDLPRAIETGFSRVPDVKPRPRFGDIEDISTNDTYKLAFCLPNAKPEDVKVTLKGRTLTVKGTAEEVTETSKSSRQIAYEYEVPEDVNVDALESSMSHDGILTIEAPRFSAETPKDPRPITVERE</sequence>
<dbReference type="GO" id="GO:0042026">
    <property type="term" value="P:protein refolding"/>
    <property type="evidence" value="ECO:0007669"/>
    <property type="project" value="TreeGrafter"/>
</dbReference>
<dbReference type="InterPro" id="IPR008978">
    <property type="entry name" value="HSP20-like_chaperone"/>
</dbReference>
<comment type="similarity">
    <text evidence="1 2">Belongs to the small heat shock protein (HSP20) family.</text>
</comment>
<proteinExistence type="inferred from homology"/>
<accession>A0AAN9A8H1</accession>
<dbReference type="GO" id="GO:0005634">
    <property type="term" value="C:nucleus"/>
    <property type="evidence" value="ECO:0007669"/>
    <property type="project" value="TreeGrafter"/>
</dbReference>
<dbReference type="Gene3D" id="2.60.40.790">
    <property type="match status" value="1"/>
</dbReference>
<dbReference type="SUPFAM" id="SSF49764">
    <property type="entry name" value="HSP20-like chaperones"/>
    <property type="match status" value="1"/>
</dbReference>
<organism evidence="4 5">
    <name type="scientific">Halocaridina rubra</name>
    <name type="common">Hawaiian red shrimp</name>
    <dbReference type="NCBI Taxonomy" id="373956"/>
    <lineage>
        <taxon>Eukaryota</taxon>
        <taxon>Metazoa</taxon>
        <taxon>Ecdysozoa</taxon>
        <taxon>Arthropoda</taxon>
        <taxon>Crustacea</taxon>
        <taxon>Multicrustacea</taxon>
        <taxon>Malacostraca</taxon>
        <taxon>Eumalacostraca</taxon>
        <taxon>Eucarida</taxon>
        <taxon>Decapoda</taxon>
        <taxon>Pleocyemata</taxon>
        <taxon>Caridea</taxon>
        <taxon>Atyoidea</taxon>
        <taxon>Atyidae</taxon>
        <taxon>Halocaridina</taxon>
    </lineage>
</organism>
<dbReference type="Pfam" id="PF00011">
    <property type="entry name" value="HSP20"/>
    <property type="match status" value="1"/>
</dbReference>
<dbReference type="CDD" id="cd06526">
    <property type="entry name" value="metazoan_ACD"/>
    <property type="match status" value="1"/>
</dbReference>
<dbReference type="PANTHER" id="PTHR45640">
    <property type="entry name" value="HEAT SHOCK PROTEIN HSP-12.2-RELATED"/>
    <property type="match status" value="1"/>
</dbReference>
<dbReference type="EMBL" id="JAXCGZ010012054">
    <property type="protein sequence ID" value="KAK7073822.1"/>
    <property type="molecule type" value="Genomic_DNA"/>
</dbReference>
<protein>
    <recommendedName>
        <fullName evidence="3">SHSP domain-containing protein</fullName>
    </recommendedName>
</protein>
<comment type="caution">
    <text evidence="4">The sequence shown here is derived from an EMBL/GenBank/DDBJ whole genome shotgun (WGS) entry which is preliminary data.</text>
</comment>
<name>A0AAN9A8H1_HALRR</name>
<dbReference type="GO" id="GO:0009408">
    <property type="term" value="P:response to heat"/>
    <property type="evidence" value="ECO:0007669"/>
    <property type="project" value="TreeGrafter"/>
</dbReference>
<evidence type="ECO:0000256" key="1">
    <source>
        <dbReference type="PROSITE-ProRule" id="PRU00285"/>
    </source>
</evidence>
<dbReference type="Proteomes" id="UP001381693">
    <property type="component" value="Unassembled WGS sequence"/>
</dbReference>
<dbReference type="GO" id="GO:0051082">
    <property type="term" value="F:unfolded protein binding"/>
    <property type="evidence" value="ECO:0007669"/>
    <property type="project" value="TreeGrafter"/>
</dbReference>
<gene>
    <name evidence="4" type="ORF">SK128_019207</name>
</gene>
<dbReference type="PANTHER" id="PTHR45640:SF26">
    <property type="entry name" value="RE23625P"/>
    <property type="match status" value="1"/>
</dbReference>
<dbReference type="AlphaFoldDB" id="A0AAN9A8H1"/>
<keyword evidence="5" id="KW-1185">Reference proteome</keyword>
<evidence type="ECO:0000313" key="4">
    <source>
        <dbReference type="EMBL" id="KAK7073822.1"/>
    </source>
</evidence>
<evidence type="ECO:0000256" key="2">
    <source>
        <dbReference type="RuleBase" id="RU003616"/>
    </source>
</evidence>
<evidence type="ECO:0000259" key="3">
    <source>
        <dbReference type="PROSITE" id="PS01031"/>
    </source>
</evidence>
<feature type="domain" description="SHSP" evidence="3">
    <location>
        <begin position="86"/>
        <end position="192"/>
    </location>
</feature>
<evidence type="ECO:0000313" key="5">
    <source>
        <dbReference type="Proteomes" id="UP001381693"/>
    </source>
</evidence>
<dbReference type="GO" id="GO:0005737">
    <property type="term" value="C:cytoplasm"/>
    <property type="evidence" value="ECO:0007669"/>
    <property type="project" value="TreeGrafter"/>
</dbReference>